<dbReference type="InterPro" id="IPR057326">
    <property type="entry name" value="KR_dom"/>
</dbReference>
<dbReference type="PANTHER" id="PTHR42760">
    <property type="entry name" value="SHORT-CHAIN DEHYDROGENASES/REDUCTASES FAMILY MEMBER"/>
    <property type="match status" value="1"/>
</dbReference>
<feature type="domain" description="Ketoreductase" evidence="4">
    <location>
        <begin position="7"/>
        <end position="187"/>
    </location>
</feature>
<keyword evidence="6" id="KW-1185">Reference proteome</keyword>
<dbReference type="SUPFAM" id="SSF51735">
    <property type="entry name" value="NAD(P)-binding Rossmann-fold domains"/>
    <property type="match status" value="1"/>
</dbReference>
<comment type="caution">
    <text evidence="5">The sequence shown here is derived from an EMBL/GenBank/DDBJ whole genome shotgun (WGS) entry which is preliminary data.</text>
</comment>
<organism evidence="5 6">
    <name type="scientific">Aestuariispira insulae</name>
    <dbReference type="NCBI Taxonomy" id="1461337"/>
    <lineage>
        <taxon>Bacteria</taxon>
        <taxon>Pseudomonadati</taxon>
        <taxon>Pseudomonadota</taxon>
        <taxon>Alphaproteobacteria</taxon>
        <taxon>Rhodospirillales</taxon>
        <taxon>Kiloniellaceae</taxon>
        <taxon>Aestuariispira</taxon>
    </lineage>
</organism>
<dbReference type="Proteomes" id="UP000256845">
    <property type="component" value="Unassembled WGS sequence"/>
</dbReference>
<dbReference type="FunFam" id="3.40.50.720:FF:000084">
    <property type="entry name" value="Short-chain dehydrogenase reductase"/>
    <property type="match status" value="1"/>
</dbReference>
<dbReference type="PRINTS" id="PR00080">
    <property type="entry name" value="SDRFAMILY"/>
</dbReference>
<dbReference type="InterPro" id="IPR036291">
    <property type="entry name" value="NAD(P)-bd_dom_sf"/>
</dbReference>
<dbReference type="SMART" id="SM00822">
    <property type="entry name" value="PKS_KR"/>
    <property type="match status" value="1"/>
</dbReference>
<protein>
    <submittedName>
        <fullName evidence="5">NADP-dependent 3-hydroxy acid dehydrogenase YdfG</fullName>
    </submittedName>
</protein>
<evidence type="ECO:0000256" key="2">
    <source>
        <dbReference type="ARBA" id="ARBA00023002"/>
    </source>
</evidence>
<keyword evidence="2" id="KW-0560">Oxidoreductase</keyword>
<evidence type="ECO:0000256" key="1">
    <source>
        <dbReference type="ARBA" id="ARBA00006484"/>
    </source>
</evidence>
<dbReference type="CDD" id="cd05233">
    <property type="entry name" value="SDR_c"/>
    <property type="match status" value="1"/>
</dbReference>
<dbReference type="GO" id="GO:0016616">
    <property type="term" value="F:oxidoreductase activity, acting on the CH-OH group of donors, NAD or NADP as acceptor"/>
    <property type="evidence" value="ECO:0007669"/>
    <property type="project" value="UniProtKB-ARBA"/>
</dbReference>
<accession>A0A3D9HRF9</accession>
<evidence type="ECO:0000256" key="3">
    <source>
        <dbReference type="RuleBase" id="RU000363"/>
    </source>
</evidence>
<reference evidence="5 6" key="1">
    <citation type="submission" date="2018-07" db="EMBL/GenBank/DDBJ databases">
        <title>Genomic Encyclopedia of Type Strains, Phase III (KMG-III): the genomes of soil and plant-associated and newly described type strains.</title>
        <authorList>
            <person name="Whitman W."/>
        </authorList>
    </citation>
    <scope>NUCLEOTIDE SEQUENCE [LARGE SCALE GENOMIC DNA]</scope>
    <source>
        <strain evidence="5 6">CECT 8488</strain>
    </source>
</reference>
<evidence type="ECO:0000313" key="6">
    <source>
        <dbReference type="Proteomes" id="UP000256845"/>
    </source>
</evidence>
<dbReference type="RefSeq" id="WP_115935650.1">
    <property type="nucleotide sequence ID" value="NZ_QRDW01000002.1"/>
</dbReference>
<dbReference type="PRINTS" id="PR00081">
    <property type="entry name" value="GDHRDH"/>
</dbReference>
<dbReference type="Gene3D" id="3.40.50.720">
    <property type="entry name" value="NAD(P)-binding Rossmann-like Domain"/>
    <property type="match status" value="1"/>
</dbReference>
<dbReference type="Pfam" id="PF00106">
    <property type="entry name" value="adh_short"/>
    <property type="match status" value="1"/>
</dbReference>
<dbReference type="EMBL" id="QRDW01000002">
    <property type="protein sequence ID" value="RED52093.1"/>
    <property type="molecule type" value="Genomic_DNA"/>
</dbReference>
<evidence type="ECO:0000259" key="4">
    <source>
        <dbReference type="SMART" id="SM00822"/>
    </source>
</evidence>
<name>A0A3D9HRF9_9PROT</name>
<comment type="similarity">
    <text evidence="1 3">Belongs to the short-chain dehydrogenases/reductases (SDR) family.</text>
</comment>
<proteinExistence type="inferred from homology"/>
<dbReference type="PANTHER" id="PTHR42760:SF37">
    <property type="entry name" value="CLAVALDEHYDE DEHYDROGENASE"/>
    <property type="match status" value="1"/>
</dbReference>
<evidence type="ECO:0000313" key="5">
    <source>
        <dbReference type="EMBL" id="RED52093.1"/>
    </source>
</evidence>
<dbReference type="InterPro" id="IPR002347">
    <property type="entry name" value="SDR_fam"/>
</dbReference>
<sequence length="253" mass="26527">MQDFTGKTALITGASRGIGAAAAIVLAQAGASVMLAARSGDALQALADTLREAGHQADAIACDVADFDQVSDAVHACVNTFGRLDFLINNAGVIDPIDRLGDSDPEDWGRLIDINVKGVYHGMRAALPIMEKLGSGVIVNVSSGAATKVLEGWSAYCASKAAVLSLTRASHLEYADKGIRVVGMSPGTVATDMQREIKKSGINPVSELEWEDHIPAEWAGRAIAFLCSEKAAEFDGGDFSLRGERERQLAGVA</sequence>
<dbReference type="OrthoDB" id="9810734at2"/>
<gene>
    <name evidence="5" type="ORF">DFP90_102111</name>
</gene>
<dbReference type="AlphaFoldDB" id="A0A3D9HRF9"/>